<keyword evidence="2 6" id="KW-0288">FMN</keyword>
<feature type="region of interest" description="Disordered" evidence="7">
    <location>
        <begin position="1"/>
        <end position="22"/>
    </location>
</feature>
<feature type="domain" description="Flavodoxin-like fold" evidence="8">
    <location>
        <begin position="4"/>
        <end position="208"/>
    </location>
</feature>
<dbReference type="SUPFAM" id="SSF52218">
    <property type="entry name" value="Flavoproteins"/>
    <property type="match status" value="1"/>
</dbReference>
<comment type="catalytic activity">
    <reaction evidence="5">
        <text>N,N-dimethyl-1,4-phenylenediamine + anthranilate + 2 NAD(+) = 2-(4-dimethylaminophenyl)diazenylbenzoate + 2 NADH + 2 H(+)</text>
        <dbReference type="Rhea" id="RHEA:55872"/>
        <dbReference type="ChEBI" id="CHEBI:15378"/>
        <dbReference type="ChEBI" id="CHEBI:15783"/>
        <dbReference type="ChEBI" id="CHEBI:16567"/>
        <dbReference type="ChEBI" id="CHEBI:57540"/>
        <dbReference type="ChEBI" id="CHEBI:57945"/>
        <dbReference type="ChEBI" id="CHEBI:71579"/>
        <dbReference type="EC" id="1.7.1.17"/>
    </reaction>
    <physiologicalReaction direction="right-to-left" evidence="5">
        <dbReference type="Rhea" id="RHEA:55874"/>
    </physiologicalReaction>
</comment>
<dbReference type="AlphaFoldDB" id="A0A5C8ZIK6"/>
<dbReference type="EMBL" id="VKAC01000003">
    <property type="protein sequence ID" value="TXR56941.1"/>
    <property type="molecule type" value="Genomic_DNA"/>
</dbReference>
<dbReference type="Gene3D" id="3.40.50.360">
    <property type="match status" value="1"/>
</dbReference>
<dbReference type="HAMAP" id="MF_01216">
    <property type="entry name" value="Azoreductase_type1"/>
    <property type="match status" value="1"/>
</dbReference>
<evidence type="ECO:0000256" key="3">
    <source>
        <dbReference type="ARBA" id="ARBA00023002"/>
    </source>
</evidence>
<evidence type="ECO:0000256" key="7">
    <source>
        <dbReference type="SAM" id="MobiDB-lite"/>
    </source>
</evidence>
<dbReference type="GO" id="GO:0009055">
    <property type="term" value="F:electron transfer activity"/>
    <property type="evidence" value="ECO:0007669"/>
    <property type="project" value="UniProtKB-UniRule"/>
</dbReference>
<evidence type="ECO:0000259" key="8">
    <source>
        <dbReference type="Pfam" id="PF02525"/>
    </source>
</evidence>
<evidence type="ECO:0000313" key="9">
    <source>
        <dbReference type="EMBL" id="TXR56941.1"/>
    </source>
</evidence>
<dbReference type="PANTHER" id="PTHR43741">
    <property type="entry name" value="FMN-DEPENDENT NADH-AZOREDUCTASE 1"/>
    <property type="match status" value="1"/>
</dbReference>
<dbReference type="InterPro" id="IPR029039">
    <property type="entry name" value="Flavoprotein-like_sf"/>
</dbReference>
<dbReference type="RefSeq" id="WP_147925362.1">
    <property type="nucleotide sequence ID" value="NZ_VKAC01000003.1"/>
</dbReference>
<dbReference type="EC" id="1.7.1.17" evidence="6"/>
<evidence type="ECO:0000313" key="10">
    <source>
        <dbReference type="Proteomes" id="UP000321234"/>
    </source>
</evidence>
<dbReference type="Pfam" id="PF02525">
    <property type="entry name" value="Flavodoxin_2"/>
    <property type="match status" value="1"/>
</dbReference>
<keyword evidence="1 6" id="KW-0285">Flavoprotein</keyword>
<evidence type="ECO:0000256" key="5">
    <source>
        <dbReference type="ARBA" id="ARBA00048542"/>
    </source>
</evidence>
<evidence type="ECO:0000256" key="4">
    <source>
        <dbReference type="ARBA" id="ARBA00023027"/>
    </source>
</evidence>
<accession>A0A5C8ZIK6</accession>
<name>A0A5C8ZIK6_9ACTN</name>
<feature type="binding site" evidence="6">
    <location>
        <begin position="20"/>
        <end position="22"/>
    </location>
    <ligand>
        <name>FMN</name>
        <dbReference type="ChEBI" id="CHEBI:58210"/>
    </ligand>
</feature>
<comment type="function">
    <text evidence="6">Also exhibits azoreductase activity. Catalyzes the reductive cleavage of the azo bond in aromatic azo compounds to the corresponding amines.</text>
</comment>
<keyword evidence="3 6" id="KW-0560">Oxidoreductase</keyword>
<evidence type="ECO:0000256" key="1">
    <source>
        <dbReference type="ARBA" id="ARBA00022630"/>
    </source>
</evidence>
<gene>
    <name evidence="6" type="primary">azoR</name>
    <name evidence="9" type="ORF">FMM08_05410</name>
</gene>
<proteinExistence type="inferred from homology"/>
<dbReference type="InterPro" id="IPR050104">
    <property type="entry name" value="FMN-dep_NADH:Q_OxRdtase_AzoR1"/>
</dbReference>
<reference evidence="9 10" key="1">
    <citation type="submission" date="2019-07" db="EMBL/GenBank/DDBJ databases">
        <title>Quadrisphaera sp. strain DD2A genome sequencing and assembly.</title>
        <authorList>
            <person name="Kim I."/>
        </authorList>
    </citation>
    <scope>NUCLEOTIDE SEQUENCE [LARGE SCALE GENOMIC DNA]</scope>
    <source>
        <strain evidence="9 10">DD2A</strain>
    </source>
</reference>
<dbReference type="InterPro" id="IPR003680">
    <property type="entry name" value="Flavodoxin_fold"/>
</dbReference>
<comment type="caution">
    <text evidence="6">Lacks conserved residue(s) required for the propagation of feature annotation.</text>
</comment>
<dbReference type="EC" id="1.6.5.-" evidence="6"/>
<keyword evidence="4 6" id="KW-0520">NAD</keyword>
<dbReference type="GO" id="GO:0016655">
    <property type="term" value="F:oxidoreductase activity, acting on NAD(P)H, quinone or similar compound as acceptor"/>
    <property type="evidence" value="ECO:0007669"/>
    <property type="project" value="InterPro"/>
</dbReference>
<dbReference type="PANTHER" id="PTHR43741:SF4">
    <property type="entry name" value="FMN-DEPENDENT NADH:QUINONE OXIDOREDUCTASE"/>
    <property type="match status" value="1"/>
</dbReference>
<comment type="subunit">
    <text evidence="6">Homodimer.</text>
</comment>
<feature type="binding site" evidence="6">
    <location>
        <position position="10"/>
    </location>
    <ligand>
        <name>FMN</name>
        <dbReference type="ChEBI" id="CHEBI:58210"/>
    </ligand>
</feature>
<organism evidence="9 10">
    <name type="scientific">Quadrisphaera setariae</name>
    <dbReference type="NCBI Taxonomy" id="2593304"/>
    <lineage>
        <taxon>Bacteria</taxon>
        <taxon>Bacillati</taxon>
        <taxon>Actinomycetota</taxon>
        <taxon>Actinomycetes</taxon>
        <taxon>Kineosporiales</taxon>
        <taxon>Kineosporiaceae</taxon>
        <taxon>Quadrisphaera</taxon>
    </lineage>
</organism>
<sequence length="223" mass="23224">MPHLLHLDSSIGPASGPGASRSREITATFAREWQAAAGAGATVTHRDLVADPLPHLLDPDLHWAPALRPEGSTPDPGAEALQARLLEELLAADVLLVGAPLYNYSLPSTLKVWLDNVHVPGTTTPFPGHEAQPLAGRTAVVVTSRGGTYDPGTPTADWDHAVPPLQIVLGDAFGMDVRVITTSATLSEHVEALSAGADRARADRAAAHEQAAALAHELAAANL</sequence>
<comment type="cofactor">
    <cofactor evidence="6">
        <name>FMN</name>
        <dbReference type="ChEBI" id="CHEBI:58210"/>
    </cofactor>
    <text evidence="6">Binds 1 FMN per subunit.</text>
</comment>
<comment type="catalytic activity">
    <reaction evidence="6">
        <text>2 a quinone + NADH + H(+) = 2 a 1,4-benzosemiquinone + NAD(+)</text>
        <dbReference type="Rhea" id="RHEA:65952"/>
        <dbReference type="ChEBI" id="CHEBI:15378"/>
        <dbReference type="ChEBI" id="CHEBI:57540"/>
        <dbReference type="ChEBI" id="CHEBI:57945"/>
        <dbReference type="ChEBI" id="CHEBI:132124"/>
        <dbReference type="ChEBI" id="CHEBI:134225"/>
    </reaction>
</comment>
<feature type="compositionally biased region" description="Low complexity" evidence="7">
    <location>
        <begin position="9"/>
        <end position="20"/>
    </location>
</feature>
<evidence type="ECO:0000256" key="2">
    <source>
        <dbReference type="ARBA" id="ARBA00022643"/>
    </source>
</evidence>
<comment type="caution">
    <text evidence="9">The sequence shown here is derived from an EMBL/GenBank/DDBJ whole genome shotgun (WGS) entry which is preliminary data.</text>
</comment>
<dbReference type="OrthoDB" id="9805013at2"/>
<keyword evidence="10" id="KW-1185">Reference proteome</keyword>
<comment type="similarity">
    <text evidence="6">Belongs to the azoreductase type 1 family.</text>
</comment>
<dbReference type="InterPro" id="IPR023048">
    <property type="entry name" value="NADH:quinone_OxRdtase_FMN_depd"/>
</dbReference>
<protein>
    <recommendedName>
        <fullName evidence="6">FMN dependent NADH:quinone oxidoreductase</fullName>
        <ecNumber evidence="6">1.6.5.-</ecNumber>
    </recommendedName>
    <alternativeName>
        <fullName evidence="6">Azo-dye reductase</fullName>
    </alternativeName>
    <alternativeName>
        <fullName evidence="6">FMN-dependent NADH-azo compound oxidoreductase</fullName>
    </alternativeName>
    <alternativeName>
        <fullName evidence="6">FMN-dependent NADH-azoreductase</fullName>
        <ecNumber evidence="6">1.7.1.17</ecNumber>
    </alternativeName>
</protein>
<dbReference type="GO" id="GO:0016652">
    <property type="term" value="F:oxidoreductase activity, acting on NAD(P)H as acceptor"/>
    <property type="evidence" value="ECO:0007669"/>
    <property type="project" value="UniProtKB-UniRule"/>
</dbReference>
<comment type="function">
    <text evidence="6">Quinone reductase that provides resistance to thiol-specific stress caused by electrophilic quinones.</text>
</comment>
<dbReference type="GO" id="GO:0010181">
    <property type="term" value="F:FMN binding"/>
    <property type="evidence" value="ECO:0007669"/>
    <property type="project" value="UniProtKB-UniRule"/>
</dbReference>
<feature type="binding site" evidence="6">
    <location>
        <begin position="144"/>
        <end position="147"/>
    </location>
    <ligand>
        <name>FMN</name>
        <dbReference type="ChEBI" id="CHEBI:58210"/>
    </ligand>
</feature>
<dbReference type="Proteomes" id="UP000321234">
    <property type="component" value="Unassembled WGS sequence"/>
</dbReference>
<evidence type="ECO:0000256" key="6">
    <source>
        <dbReference type="HAMAP-Rule" id="MF_01216"/>
    </source>
</evidence>